<proteinExistence type="predicted"/>
<protein>
    <recommendedName>
        <fullName evidence="3">Cytochrome c</fullName>
    </recommendedName>
</protein>
<dbReference type="RefSeq" id="WP_187708887.1">
    <property type="nucleotide sequence ID" value="NZ_CP060782.1"/>
</dbReference>
<reference evidence="1 2" key="1">
    <citation type="submission" date="2020-08" db="EMBL/GenBank/DDBJ databases">
        <title>Genome sequence of Sphingomonas sediminicola KACC 15039T.</title>
        <authorList>
            <person name="Hyun D.-W."/>
            <person name="Bae J.-W."/>
        </authorList>
    </citation>
    <scope>NUCLEOTIDE SEQUENCE [LARGE SCALE GENOMIC DNA]</scope>
    <source>
        <strain evidence="1 2">KACC 15039</strain>
    </source>
</reference>
<sequence length="59" mass="6674">MIMPYFTSPNERIVGPLPRRDILAVCAFLNRQPANRRAETNGDAAERFLDRLAAAARMQ</sequence>
<gene>
    <name evidence="1" type="ORF">H9L14_01125</name>
</gene>
<dbReference type="Proteomes" id="UP000516105">
    <property type="component" value="Chromosome"/>
</dbReference>
<evidence type="ECO:0008006" key="3">
    <source>
        <dbReference type="Google" id="ProtNLM"/>
    </source>
</evidence>
<keyword evidence="2" id="KW-1185">Reference proteome</keyword>
<organism evidence="1 2">
    <name type="scientific">Sphingomonas sediminicola</name>
    <dbReference type="NCBI Taxonomy" id="386874"/>
    <lineage>
        <taxon>Bacteria</taxon>
        <taxon>Pseudomonadati</taxon>
        <taxon>Pseudomonadota</taxon>
        <taxon>Alphaproteobacteria</taxon>
        <taxon>Sphingomonadales</taxon>
        <taxon>Sphingomonadaceae</taxon>
        <taxon>Sphingomonas</taxon>
    </lineage>
</organism>
<evidence type="ECO:0000313" key="1">
    <source>
        <dbReference type="EMBL" id="QNP45934.1"/>
    </source>
</evidence>
<accession>A0ABX6T7X0</accession>
<name>A0ABX6T7X0_9SPHN</name>
<dbReference type="EMBL" id="CP060782">
    <property type="protein sequence ID" value="QNP45934.1"/>
    <property type="molecule type" value="Genomic_DNA"/>
</dbReference>
<evidence type="ECO:0000313" key="2">
    <source>
        <dbReference type="Proteomes" id="UP000516105"/>
    </source>
</evidence>